<feature type="domain" description="Response regulatory" evidence="5">
    <location>
        <begin position="6"/>
        <end position="126"/>
    </location>
</feature>
<sequence>MTATVRVIVADDHSSVRAGVRSLLSAAPHVSVVGEAADTQSLAELLDQYHCDVIISDLGMPGVGGESNAISLLRRVLRESPHPRVVVLTMVHHAHTLVGLLHIGVSAIVDKRDAPGSLLCAIEAAAGGTPWLSGYAQRALESADPSSRPRLGVLSPREWEIFQMYAHGMTIDGIARALDRSSKTISTQKRSAMRKLGLASEAELADYAQQVGLI</sequence>
<name>A0A9N8RU41_9BURK</name>
<dbReference type="InterPro" id="IPR016032">
    <property type="entry name" value="Sig_transdc_resp-reg_C-effctor"/>
</dbReference>
<evidence type="ECO:0000259" key="4">
    <source>
        <dbReference type="PROSITE" id="PS50043"/>
    </source>
</evidence>
<dbReference type="InterPro" id="IPR039420">
    <property type="entry name" value="WalR-like"/>
</dbReference>
<dbReference type="PROSITE" id="PS50043">
    <property type="entry name" value="HTH_LUXR_2"/>
    <property type="match status" value="1"/>
</dbReference>
<dbReference type="GO" id="GO:0003677">
    <property type="term" value="F:DNA binding"/>
    <property type="evidence" value="ECO:0007669"/>
    <property type="project" value="UniProtKB-KW"/>
</dbReference>
<dbReference type="GO" id="GO:0006355">
    <property type="term" value="P:regulation of DNA-templated transcription"/>
    <property type="evidence" value="ECO:0007669"/>
    <property type="project" value="InterPro"/>
</dbReference>
<dbReference type="InterPro" id="IPR058245">
    <property type="entry name" value="NreC/VraR/RcsB-like_REC"/>
</dbReference>
<keyword evidence="2" id="KW-0238">DNA-binding</keyword>
<protein>
    <submittedName>
        <fullName evidence="6">Transcriptional regulatory protein RcsB</fullName>
    </submittedName>
</protein>
<accession>A0A9N8RU41</accession>
<dbReference type="SUPFAM" id="SSF52172">
    <property type="entry name" value="CheY-like"/>
    <property type="match status" value="1"/>
</dbReference>
<evidence type="ECO:0000256" key="1">
    <source>
        <dbReference type="ARBA" id="ARBA00022553"/>
    </source>
</evidence>
<evidence type="ECO:0000313" key="7">
    <source>
        <dbReference type="Proteomes" id="UP000789704"/>
    </source>
</evidence>
<dbReference type="PROSITE" id="PS50110">
    <property type="entry name" value="RESPONSE_REGULATORY"/>
    <property type="match status" value="1"/>
</dbReference>
<reference evidence="6" key="1">
    <citation type="submission" date="2021-04" db="EMBL/GenBank/DDBJ databases">
        <authorList>
            <person name="Vanwijnsberghe S."/>
        </authorList>
    </citation>
    <scope>NUCLEOTIDE SEQUENCE</scope>
    <source>
        <strain evidence="6">LMG 31841</strain>
    </source>
</reference>
<feature type="domain" description="HTH luxR-type" evidence="4">
    <location>
        <begin position="147"/>
        <end position="212"/>
    </location>
</feature>
<organism evidence="6 7">
    <name type="scientific">Paraburkholderia saeva</name>
    <dbReference type="NCBI Taxonomy" id="2777537"/>
    <lineage>
        <taxon>Bacteria</taxon>
        <taxon>Pseudomonadati</taxon>
        <taxon>Pseudomonadota</taxon>
        <taxon>Betaproteobacteria</taxon>
        <taxon>Burkholderiales</taxon>
        <taxon>Burkholderiaceae</taxon>
        <taxon>Paraburkholderia</taxon>
    </lineage>
</organism>
<keyword evidence="7" id="KW-1185">Reference proteome</keyword>
<proteinExistence type="predicted"/>
<dbReference type="PRINTS" id="PR00038">
    <property type="entry name" value="HTHLUXR"/>
</dbReference>
<dbReference type="CDD" id="cd06170">
    <property type="entry name" value="LuxR_C_like"/>
    <property type="match status" value="1"/>
</dbReference>
<dbReference type="CDD" id="cd17535">
    <property type="entry name" value="REC_NarL-like"/>
    <property type="match status" value="1"/>
</dbReference>
<dbReference type="InterPro" id="IPR000792">
    <property type="entry name" value="Tscrpt_reg_LuxR_C"/>
</dbReference>
<evidence type="ECO:0000256" key="2">
    <source>
        <dbReference type="ARBA" id="ARBA00023125"/>
    </source>
</evidence>
<dbReference type="Gene3D" id="3.40.50.2300">
    <property type="match status" value="1"/>
</dbReference>
<dbReference type="PANTHER" id="PTHR43214:SF17">
    <property type="entry name" value="TRANSCRIPTIONAL REGULATORY PROTEIN RCSB"/>
    <property type="match status" value="1"/>
</dbReference>
<dbReference type="Pfam" id="PF00072">
    <property type="entry name" value="Response_reg"/>
    <property type="match status" value="1"/>
</dbReference>
<dbReference type="SMART" id="SM00421">
    <property type="entry name" value="HTH_LUXR"/>
    <property type="match status" value="1"/>
</dbReference>
<gene>
    <name evidence="6" type="primary">rcsB_1</name>
    <name evidence="6" type="ORF">LMG31841_01272</name>
</gene>
<evidence type="ECO:0000256" key="3">
    <source>
        <dbReference type="PROSITE-ProRule" id="PRU00169"/>
    </source>
</evidence>
<dbReference type="SUPFAM" id="SSF46894">
    <property type="entry name" value="C-terminal effector domain of the bipartite response regulators"/>
    <property type="match status" value="1"/>
</dbReference>
<dbReference type="EMBL" id="CAJQZC010000002">
    <property type="protein sequence ID" value="CAG4890974.1"/>
    <property type="molecule type" value="Genomic_DNA"/>
</dbReference>
<dbReference type="InterPro" id="IPR011006">
    <property type="entry name" value="CheY-like_superfamily"/>
</dbReference>
<evidence type="ECO:0000313" key="6">
    <source>
        <dbReference type="EMBL" id="CAG4890974.1"/>
    </source>
</evidence>
<comment type="caution">
    <text evidence="6">The sequence shown here is derived from an EMBL/GenBank/DDBJ whole genome shotgun (WGS) entry which is preliminary data.</text>
</comment>
<dbReference type="SMART" id="SM00448">
    <property type="entry name" value="REC"/>
    <property type="match status" value="1"/>
</dbReference>
<dbReference type="RefSeq" id="WP_228875292.1">
    <property type="nucleotide sequence ID" value="NZ_CAJQYX010000003.1"/>
</dbReference>
<keyword evidence="1 3" id="KW-0597">Phosphoprotein</keyword>
<dbReference type="PANTHER" id="PTHR43214">
    <property type="entry name" value="TWO-COMPONENT RESPONSE REGULATOR"/>
    <property type="match status" value="1"/>
</dbReference>
<dbReference type="Pfam" id="PF00196">
    <property type="entry name" value="GerE"/>
    <property type="match status" value="1"/>
</dbReference>
<feature type="modified residue" description="4-aspartylphosphate" evidence="3">
    <location>
        <position position="57"/>
    </location>
</feature>
<dbReference type="AlphaFoldDB" id="A0A9N8RU41"/>
<dbReference type="GO" id="GO:0000160">
    <property type="term" value="P:phosphorelay signal transduction system"/>
    <property type="evidence" value="ECO:0007669"/>
    <property type="project" value="InterPro"/>
</dbReference>
<evidence type="ECO:0000259" key="5">
    <source>
        <dbReference type="PROSITE" id="PS50110"/>
    </source>
</evidence>
<dbReference type="InterPro" id="IPR001789">
    <property type="entry name" value="Sig_transdc_resp-reg_receiver"/>
</dbReference>
<dbReference type="Proteomes" id="UP000789704">
    <property type="component" value="Unassembled WGS sequence"/>
</dbReference>